<accession>A0A6G8AU47</accession>
<feature type="transmembrane region" description="Helical" evidence="1">
    <location>
        <begin position="209"/>
        <end position="228"/>
    </location>
</feature>
<protein>
    <submittedName>
        <fullName evidence="2">Uncharacterized protein</fullName>
    </submittedName>
</protein>
<organism evidence="2 3">
    <name type="scientific">Vagococcus hydrophili</name>
    <dbReference type="NCBI Taxonomy" id="2714947"/>
    <lineage>
        <taxon>Bacteria</taxon>
        <taxon>Bacillati</taxon>
        <taxon>Bacillota</taxon>
        <taxon>Bacilli</taxon>
        <taxon>Lactobacillales</taxon>
        <taxon>Enterococcaceae</taxon>
        <taxon>Vagococcus</taxon>
    </lineage>
</organism>
<dbReference type="KEGG" id="vhy:G7082_08445"/>
<evidence type="ECO:0000313" key="3">
    <source>
        <dbReference type="Proteomes" id="UP000501747"/>
    </source>
</evidence>
<keyword evidence="1" id="KW-0812">Transmembrane</keyword>
<sequence>MKEEMYVLKYCSKRTSIIISSILIPLFIFFIGRIGVSFVSFCLLVLGLFCGGLIFLNVVISRKEYHYLVDRKNQVLFIDGGLRQNKKIPFSEMKGIALGKKIVKNTPHYYLQIIVSPSYWNKFNQEKEQKAMDNLDYYEEMYLTWGEIHQTEKELEDLVLYIVESGIERVVFKPDRIDNKYPGKVKKDYYSRMDQTESPIVVRRRRREIVSYIFMFIFFILFVWSIWLKIVDAR</sequence>
<feature type="transmembrane region" description="Helical" evidence="1">
    <location>
        <begin position="38"/>
        <end position="60"/>
    </location>
</feature>
<evidence type="ECO:0000313" key="2">
    <source>
        <dbReference type="EMBL" id="QIL48526.1"/>
    </source>
</evidence>
<gene>
    <name evidence="2" type="ORF">G7082_08445</name>
</gene>
<dbReference type="EMBL" id="CP049887">
    <property type="protein sequence ID" value="QIL48526.1"/>
    <property type="molecule type" value="Genomic_DNA"/>
</dbReference>
<dbReference type="Proteomes" id="UP000501747">
    <property type="component" value="Chromosome"/>
</dbReference>
<keyword evidence="3" id="KW-1185">Reference proteome</keyword>
<keyword evidence="1" id="KW-1133">Transmembrane helix</keyword>
<proteinExistence type="predicted"/>
<feature type="transmembrane region" description="Helical" evidence="1">
    <location>
        <begin position="12"/>
        <end position="32"/>
    </location>
</feature>
<name>A0A6G8AU47_9ENTE</name>
<dbReference type="AlphaFoldDB" id="A0A6G8AU47"/>
<dbReference type="RefSeq" id="WP_166034665.1">
    <property type="nucleotide sequence ID" value="NZ_CP049887.1"/>
</dbReference>
<reference evidence="2 3" key="1">
    <citation type="submission" date="2020-03" db="EMBL/GenBank/DDBJ databases">
        <title>Vagococcus sp. nov., isolated from beetles.</title>
        <authorList>
            <person name="Hyun D.-W."/>
            <person name="Bae J.-W."/>
        </authorList>
    </citation>
    <scope>NUCLEOTIDE SEQUENCE [LARGE SCALE GENOMIC DNA]</scope>
    <source>
        <strain evidence="2 3">HDW17B</strain>
    </source>
</reference>
<evidence type="ECO:0000256" key="1">
    <source>
        <dbReference type="SAM" id="Phobius"/>
    </source>
</evidence>
<keyword evidence="1" id="KW-0472">Membrane</keyword>